<dbReference type="EMBL" id="CP011435">
    <property type="protein sequence ID" value="AKH10535.1"/>
    <property type="molecule type" value="Genomic_DNA"/>
</dbReference>
<dbReference type="Proteomes" id="UP000034636">
    <property type="component" value="Plasmid pYU39_2.7"/>
</dbReference>
<sequence>MSDVKSDQIIKYLSEKWGGSKCPLCKKGRWNVSDKIFELREFHEGNVVIGAGPIVPIIPVTCDNCGNVVLVNAIISGCLSADNKQDGGSK</sequence>
<evidence type="ECO:0000313" key="2">
    <source>
        <dbReference type="EMBL" id="HAB6749259.1"/>
    </source>
</evidence>
<gene>
    <name evidence="2" type="ORF">GYJ04_25925</name>
    <name evidence="1" type="ORF">SE14_05214</name>
</gene>
<dbReference type="AlphaFoldDB" id="A0A0F7JHH0"/>
<geneLocation type="plasmid" evidence="1 3">
    <name>pYU39_2.7</name>
</geneLocation>
<dbReference type="RefSeq" id="WP_001286144.1">
    <property type="nucleotide sequence ID" value="NZ_CP011435.1"/>
</dbReference>
<dbReference type="PATRIC" id="fig|59201.158.peg.4936"/>
<dbReference type="EMBL" id="DAAHNT010000098">
    <property type="protein sequence ID" value="HAB6749259.1"/>
    <property type="molecule type" value="Genomic_DNA"/>
</dbReference>
<keyword evidence="1" id="KW-0614">Plasmid</keyword>
<evidence type="ECO:0000313" key="1">
    <source>
        <dbReference type="EMBL" id="AKH10535.1"/>
    </source>
</evidence>
<evidence type="ECO:0000313" key="3">
    <source>
        <dbReference type="Proteomes" id="UP000034636"/>
    </source>
</evidence>
<protein>
    <submittedName>
        <fullName evidence="1">Uncharacterized protein</fullName>
    </submittedName>
</protein>
<proteinExistence type="predicted"/>
<reference evidence="2" key="2">
    <citation type="journal article" date="2018" name="Genome Biol.">
        <title>SKESA: strategic k-mer extension for scrupulous assemblies.</title>
        <authorList>
            <person name="Souvorov A."/>
            <person name="Agarwala R."/>
            <person name="Lipman D.J."/>
        </authorList>
    </citation>
    <scope>NUCLEOTIDE SEQUENCE</scope>
    <source>
        <strain evidence="2">Salmonella enterica</strain>
    </source>
</reference>
<organism evidence="1 3">
    <name type="scientific">Salmonella typhimurium</name>
    <dbReference type="NCBI Taxonomy" id="90371"/>
    <lineage>
        <taxon>Bacteria</taxon>
        <taxon>Pseudomonadati</taxon>
        <taxon>Pseudomonadota</taxon>
        <taxon>Gammaproteobacteria</taxon>
        <taxon>Enterobacterales</taxon>
        <taxon>Enterobacteriaceae</taxon>
        <taxon>Salmonella</taxon>
    </lineage>
</organism>
<reference evidence="2" key="3">
    <citation type="submission" date="2018-07" db="EMBL/GenBank/DDBJ databases">
        <authorList>
            <consortium name="NCBI Pathogen Detection Project"/>
        </authorList>
    </citation>
    <scope>NUCLEOTIDE SEQUENCE</scope>
    <source>
        <strain evidence="2">Salmonella enterica</strain>
    </source>
</reference>
<accession>A0A3X1PUT8</accession>
<name>A0A0F7JHH0_SALTM</name>
<reference evidence="1 3" key="1">
    <citation type="journal article" date="2015" name="Genome Announc.">
        <title>Complete Genome Sequencing of a Multidrug-Resistant and Human-Invasive Salmonella enterica Serovar Typhimurium Strain of the Emerging Sequence Type 213 Genotype.</title>
        <authorList>
            <person name="Calva E."/>
            <person name="Silva C."/>
            <person name="Zaidi M.B."/>
            <person name="Sanchez-Flores A."/>
            <person name="Estrada K."/>
            <person name="Silva G.G."/>
            <person name="Soto-Jimenez L.M."/>
            <person name="Wiesner M."/>
            <person name="Fernandez-Mora M."/>
            <person name="Edwards R.A."/>
            <person name="Vinuesa P."/>
        </authorList>
    </citation>
    <scope>NUCLEOTIDE SEQUENCE [LARGE SCALE GENOMIC DNA]</scope>
    <source>
        <strain evidence="1 3">YU39</strain>
        <plasmid evidence="1 3">pYU39_2.7</plasmid>
    </source>
</reference>
<accession>A0A0F7JHH0</accession>